<dbReference type="Proteomes" id="UP000016930">
    <property type="component" value="Unassembled WGS sequence"/>
</dbReference>
<gene>
    <name evidence="2" type="ORF">CERSUDRAFT_99878</name>
</gene>
<evidence type="ECO:0000256" key="1">
    <source>
        <dbReference type="SAM" id="MobiDB-lite"/>
    </source>
</evidence>
<dbReference type="AlphaFoldDB" id="M2P908"/>
<dbReference type="EMBL" id="KB445814">
    <property type="protein sequence ID" value="EMD31889.1"/>
    <property type="molecule type" value="Genomic_DNA"/>
</dbReference>
<organism evidence="2 3">
    <name type="scientific">Ceriporiopsis subvermispora (strain B)</name>
    <name type="common">White-rot fungus</name>
    <name type="synonym">Gelatoporia subvermispora</name>
    <dbReference type="NCBI Taxonomy" id="914234"/>
    <lineage>
        <taxon>Eukaryota</taxon>
        <taxon>Fungi</taxon>
        <taxon>Dikarya</taxon>
        <taxon>Basidiomycota</taxon>
        <taxon>Agaricomycotina</taxon>
        <taxon>Agaricomycetes</taxon>
        <taxon>Polyporales</taxon>
        <taxon>Gelatoporiaceae</taxon>
        <taxon>Gelatoporia</taxon>
    </lineage>
</organism>
<dbReference type="HOGENOM" id="CLU_2830983_0_0_1"/>
<feature type="region of interest" description="Disordered" evidence="1">
    <location>
        <begin position="1"/>
        <end position="22"/>
    </location>
</feature>
<sequence>MTNNSYSFPSDERGEDPSPFGYQFFPRCPVTTQPSMPYSFAAPNNSAQFTNIGLDRLIQDSLTGIQ</sequence>
<reference evidence="2 3" key="1">
    <citation type="journal article" date="2012" name="Proc. Natl. Acad. Sci. U.S.A.">
        <title>Comparative genomics of Ceriporiopsis subvermispora and Phanerochaete chrysosporium provide insight into selective ligninolysis.</title>
        <authorList>
            <person name="Fernandez-Fueyo E."/>
            <person name="Ruiz-Duenas F.J."/>
            <person name="Ferreira P."/>
            <person name="Floudas D."/>
            <person name="Hibbett D.S."/>
            <person name="Canessa P."/>
            <person name="Larrondo L.F."/>
            <person name="James T.Y."/>
            <person name="Seelenfreund D."/>
            <person name="Lobos S."/>
            <person name="Polanco R."/>
            <person name="Tello M."/>
            <person name="Honda Y."/>
            <person name="Watanabe T."/>
            <person name="Watanabe T."/>
            <person name="Ryu J.S."/>
            <person name="Kubicek C.P."/>
            <person name="Schmoll M."/>
            <person name="Gaskell J."/>
            <person name="Hammel K.E."/>
            <person name="St John F.J."/>
            <person name="Vanden Wymelenberg A."/>
            <person name="Sabat G."/>
            <person name="Splinter BonDurant S."/>
            <person name="Syed K."/>
            <person name="Yadav J.S."/>
            <person name="Doddapaneni H."/>
            <person name="Subramanian V."/>
            <person name="Lavin J.L."/>
            <person name="Oguiza J.A."/>
            <person name="Perez G."/>
            <person name="Pisabarro A.G."/>
            <person name="Ramirez L."/>
            <person name="Santoyo F."/>
            <person name="Master E."/>
            <person name="Coutinho P.M."/>
            <person name="Henrissat B."/>
            <person name="Lombard V."/>
            <person name="Magnuson J.K."/>
            <person name="Kuees U."/>
            <person name="Hori C."/>
            <person name="Igarashi K."/>
            <person name="Samejima M."/>
            <person name="Held B.W."/>
            <person name="Barry K.W."/>
            <person name="LaButti K.M."/>
            <person name="Lapidus A."/>
            <person name="Lindquist E.A."/>
            <person name="Lucas S.M."/>
            <person name="Riley R."/>
            <person name="Salamov A.A."/>
            <person name="Hoffmeister D."/>
            <person name="Schwenk D."/>
            <person name="Hadar Y."/>
            <person name="Yarden O."/>
            <person name="de Vries R.P."/>
            <person name="Wiebenga A."/>
            <person name="Stenlid J."/>
            <person name="Eastwood D."/>
            <person name="Grigoriev I.V."/>
            <person name="Berka R.M."/>
            <person name="Blanchette R.A."/>
            <person name="Kersten P."/>
            <person name="Martinez A.T."/>
            <person name="Vicuna R."/>
            <person name="Cullen D."/>
        </authorList>
    </citation>
    <scope>NUCLEOTIDE SEQUENCE [LARGE SCALE GENOMIC DNA]</scope>
    <source>
        <strain evidence="2 3">B</strain>
    </source>
</reference>
<protein>
    <submittedName>
        <fullName evidence="2">Uncharacterized protein</fullName>
    </submittedName>
</protein>
<name>M2P908_CERS8</name>
<evidence type="ECO:0000313" key="3">
    <source>
        <dbReference type="Proteomes" id="UP000016930"/>
    </source>
</evidence>
<proteinExistence type="predicted"/>
<accession>M2P908</accession>
<evidence type="ECO:0000313" key="2">
    <source>
        <dbReference type="EMBL" id="EMD31889.1"/>
    </source>
</evidence>
<keyword evidence="3" id="KW-1185">Reference proteome</keyword>